<comment type="caution">
    <text evidence="1">The sequence shown here is derived from an EMBL/GenBank/DDBJ whole genome shotgun (WGS) entry which is preliminary data.</text>
</comment>
<keyword evidence="2" id="KW-1185">Reference proteome</keyword>
<dbReference type="Proteomes" id="UP000467841">
    <property type="component" value="Unassembled WGS sequence"/>
</dbReference>
<name>A0A6D2L051_9BRAS</name>
<evidence type="ECO:0000313" key="2">
    <source>
        <dbReference type="Proteomes" id="UP000467841"/>
    </source>
</evidence>
<accession>A0A6D2L051</accession>
<sequence>MDIDGEKQKTEAEGTWSSTWRSVVVGLREVIRPGCGWVVGDGRNVNFWTDKWLGGATLFDTAVEEGPGDMRHLKASDLWLEGFGWDMSRIAPFVSAETRLELAAVVVDRVSGREIVYHGQRRLMVGSRSPQHTGSCAGIVLSSQIWVSFSNKCGVSWRLREYGSSFG</sequence>
<evidence type="ECO:0000313" key="1">
    <source>
        <dbReference type="EMBL" id="CAA7054618.1"/>
    </source>
</evidence>
<organism evidence="1 2">
    <name type="scientific">Microthlaspi erraticum</name>
    <dbReference type="NCBI Taxonomy" id="1685480"/>
    <lineage>
        <taxon>Eukaryota</taxon>
        <taxon>Viridiplantae</taxon>
        <taxon>Streptophyta</taxon>
        <taxon>Embryophyta</taxon>
        <taxon>Tracheophyta</taxon>
        <taxon>Spermatophyta</taxon>
        <taxon>Magnoliopsida</taxon>
        <taxon>eudicotyledons</taxon>
        <taxon>Gunneridae</taxon>
        <taxon>Pentapetalae</taxon>
        <taxon>rosids</taxon>
        <taxon>malvids</taxon>
        <taxon>Brassicales</taxon>
        <taxon>Brassicaceae</taxon>
        <taxon>Coluteocarpeae</taxon>
        <taxon>Microthlaspi</taxon>
    </lineage>
</organism>
<proteinExistence type="predicted"/>
<dbReference type="OrthoDB" id="1751480at2759"/>
<dbReference type="AlphaFoldDB" id="A0A6D2L051"/>
<evidence type="ECO:0008006" key="3">
    <source>
        <dbReference type="Google" id="ProtNLM"/>
    </source>
</evidence>
<gene>
    <name evidence="1" type="ORF">MERR_LOCUS41854</name>
</gene>
<protein>
    <recommendedName>
        <fullName evidence="3">Reverse transcriptase zinc-binding domain-containing protein</fullName>
    </recommendedName>
</protein>
<dbReference type="EMBL" id="CACVBM020001584">
    <property type="protein sequence ID" value="CAA7054618.1"/>
    <property type="molecule type" value="Genomic_DNA"/>
</dbReference>
<reference evidence="1" key="1">
    <citation type="submission" date="2020-01" db="EMBL/GenBank/DDBJ databases">
        <authorList>
            <person name="Mishra B."/>
        </authorList>
    </citation>
    <scope>NUCLEOTIDE SEQUENCE [LARGE SCALE GENOMIC DNA]</scope>
</reference>